<keyword evidence="4" id="KW-1185">Reference proteome</keyword>
<protein>
    <submittedName>
        <fullName evidence="2">Uncharacterized protein</fullName>
    </submittedName>
</protein>
<evidence type="ECO:0000313" key="4">
    <source>
        <dbReference type="Proteomes" id="UP000614123"/>
    </source>
</evidence>
<comment type="caution">
    <text evidence="2">The sequence shown here is derived from an EMBL/GenBank/DDBJ whole genome shotgun (WGS) entry which is preliminary data.</text>
</comment>
<dbReference type="AlphaFoldDB" id="A0A7Y1ADD2"/>
<proteinExistence type="predicted"/>
<reference evidence="2 3" key="1">
    <citation type="journal article" date="2020" name="Front. Microbiol.">
        <title>Genetic Organization of the aprX-lipA2 Operon Affects the Proteolytic Potential of Pseudomonas Species in Milk.</title>
        <authorList>
            <person name="Maier C."/>
            <person name="Huptas C."/>
            <person name="von Neubeck M."/>
            <person name="Scherer S."/>
            <person name="Wenning M."/>
            <person name="Lucking G."/>
        </authorList>
    </citation>
    <scope>NUCLEOTIDE SEQUENCE [LARGE SCALE GENOMIC DNA]</scope>
    <source>
        <strain evidence="2 3">DSM 16272</strain>
    </source>
</reference>
<gene>
    <name evidence="2" type="ORF">HBO38_36000</name>
    <name evidence="1" type="ORF">YA0849_34170</name>
</gene>
<evidence type="ECO:0000313" key="2">
    <source>
        <dbReference type="EMBL" id="NMY13713.1"/>
    </source>
</evidence>
<organism evidence="2 3">
    <name type="scientific">Pseudomonas veronii</name>
    <dbReference type="NCBI Taxonomy" id="76761"/>
    <lineage>
        <taxon>Bacteria</taxon>
        <taxon>Pseudomonadati</taxon>
        <taxon>Pseudomonadota</taxon>
        <taxon>Gammaproteobacteria</taxon>
        <taxon>Pseudomonadales</taxon>
        <taxon>Pseudomonadaceae</taxon>
        <taxon>Pseudomonas</taxon>
    </lineage>
</organism>
<reference evidence="1 4" key="2">
    <citation type="submission" date="2020-12" db="EMBL/GenBank/DDBJ databases">
        <title>Comparative genomic insights into the epidemiology and virulence of plant pathogenic Pseudomonads from Turkey.</title>
        <authorList>
            <person name="Dillon M."/>
            <person name="Ruiz-Bedoya T."/>
            <person name="Bendalovic-Torma C."/>
            <person name="Guttman K.M."/>
            <person name="Kwak H."/>
            <person name="Middleton M.A."/>
            <person name="Wang P.W."/>
            <person name="Horuz S."/>
            <person name="Aysan Y."/>
            <person name="Guttman D.S."/>
        </authorList>
    </citation>
    <scope>NUCLEOTIDE SEQUENCE [LARGE SCALE GENOMIC DNA]</scope>
    <source>
        <strain evidence="1 4">S4_EA_3a</strain>
    </source>
</reference>
<dbReference type="EMBL" id="JAAQWG010000120">
    <property type="protein sequence ID" value="NMY13713.1"/>
    <property type="molecule type" value="Genomic_DNA"/>
</dbReference>
<dbReference type="RefSeq" id="WP_169886705.1">
    <property type="nucleotide sequence ID" value="NZ_JAAQWG010000120.1"/>
</dbReference>
<dbReference type="Proteomes" id="UP000537729">
    <property type="component" value="Unassembled WGS sequence"/>
</dbReference>
<evidence type="ECO:0000313" key="3">
    <source>
        <dbReference type="Proteomes" id="UP000537729"/>
    </source>
</evidence>
<dbReference type="EMBL" id="JAEILD010000291">
    <property type="protein sequence ID" value="MBI6653965.1"/>
    <property type="molecule type" value="Genomic_DNA"/>
</dbReference>
<sequence>MTKYMQTDELISPATLNDLVEQSKDHAERHDYNIDSYDIAETCIDESAQLLGFELNPDQRAIAIQALLSAAST</sequence>
<name>A0A7Y1ADD2_PSEVE</name>
<evidence type="ECO:0000313" key="1">
    <source>
        <dbReference type="EMBL" id="MBI6653965.1"/>
    </source>
</evidence>
<dbReference type="Proteomes" id="UP000614123">
    <property type="component" value="Unassembled WGS sequence"/>
</dbReference>
<accession>A0A7Y1ADD2</accession>